<gene>
    <name evidence="2" type="primary">e2f7_0</name>
    <name evidence="2" type="ORF">EYF80_066460</name>
</gene>
<keyword evidence="3" id="KW-1185">Reference proteome</keyword>
<dbReference type="EMBL" id="SRLO01018551">
    <property type="protein sequence ID" value="TNN23419.1"/>
    <property type="molecule type" value="Genomic_DNA"/>
</dbReference>
<protein>
    <submittedName>
        <fullName evidence="2">Transcription factor E2F7</fullName>
    </submittedName>
</protein>
<feature type="region of interest" description="Disordered" evidence="1">
    <location>
        <begin position="1"/>
        <end position="20"/>
    </location>
</feature>
<comment type="caution">
    <text evidence="2">The sequence shown here is derived from an EMBL/GenBank/DDBJ whole genome shotgun (WGS) entry which is preliminary data.</text>
</comment>
<dbReference type="Proteomes" id="UP000314294">
    <property type="component" value="Unassembled WGS sequence"/>
</dbReference>
<sequence length="144" mass="14844">MTSPRERGLGEGPEPPPPSHYLYVPNNAGLNGLNFLLSAGPPPGGLPHGAVPTLALPYVLVPSAALARYPPGPEAHRGNLSFSLPAHFMTPHTPKEAARSASKAFFQTPGTLGSGVSAAPAARRRGSAQRRLDVGHPPGNRPAA</sequence>
<proteinExistence type="predicted"/>
<organism evidence="2 3">
    <name type="scientific">Liparis tanakae</name>
    <name type="common">Tanaka's snailfish</name>
    <dbReference type="NCBI Taxonomy" id="230148"/>
    <lineage>
        <taxon>Eukaryota</taxon>
        <taxon>Metazoa</taxon>
        <taxon>Chordata</taxon>
        <taxon>Craniata</taxon>
        <taxon>Vertebrata</taxon>
        <taxon>Euteleostomi</taxon>
        <taxon>Actinopterygii</taxon>
        <taxon>Neopterygii</taxon>
        <taxon>Teleostei</taxon>
        <taxon>Neoteleostei</taxon>
        <taxon>Acanthomorphata</taxon>
        <taxon>Eupercaria</taxon>
        <taxon>Perciformes</taxon>
        <taxon>Cottioidei</taxon>
        <taxon>Cottales</taxon>
        <taxon>Liparidae</taxon>
        <taxon>Liparis</taxon>
    </lineage>
</organism>
<evidence type="ECO:0000256" key="1">
    <source>
        <dbReference type="SAM" id="MobiDB-lite"/>
    </source>
</evidence>
<evidence type="ECO:0000313" key="3">
    <source>
        <dbReference type="Proteomes" id="UP000314294"/>
    </source>
</evidence>
<accession>A0A4Z2E3V4</accession>
<evidence type="ECO:0000313" key="2">
    <source>
        <dbReference type="EMBL" id="TNN23419.1"/>
    </source>
</evidence>
<name>A0A4Z2E3V4_9TELE</name>
<reference evidence="2 3" key="1">
    <citation type="submission" date="2019-03" db="EMBL/GenBank/DDBJ databases">
        <title>First draft genome of Liparis tanakae, snailfish: a comprehensive survey of snailfish specific genes.</title>
        <authorList>
            <person name="Kim W."/>
            <person name="Song I."/>
            <person name="Jeong J.-H."/>
            <person name="Kim D."/>
            <person name="Kim S."/>
            <person name="Ryu S."/>
            <person name="Song J.Y."/>
            <person name="Lee S.K."/>
        </authorList>
    </citation>
    <scope>NUCLEOTIDE SEQUENCE [LARGE SCALE GENOMIC DNA]</scope>
    <source>
        <tissue evidence="2">Muscle</tissue>
    </source>
</reference>
<feature type="region of interest" description="Disordered" evidence="1">
    <location>
        <begin position="100"/>
        <end position="144"/>
    </location>
</feature>
<dbReference type="AlphaFoldDB" id="A0A4Z2E3V4"/>